<gene>
    <name evidence="2" type="ORF">JZ751_009374</name>
</gene>
<protein>
    <submittedName>
        <fullName evidence="2">Uncharacterized protein</fullName>
    </submittedName>
</protein>
<feature type="region of interest" description="Disordered" evidence="1">
    <location>
        <begin position="42"/>
        <end position="73"/>
    </location>
</feature>
<comment type="caution">
    <text evidence="2">The sequence shown here is derived from an EMBL/GenBank/DDBJ whole genome shotgun (WGS) entry which is preliminary data.</text>
</comment>
<evidence type="ECO:0000256" key="1">
    <source>
        <dbReference type="SAM" id="MobiDB-lite"/>
    </source>
</evidence>
<dbReference type="Proteomes" id="UP000824540">
    <property type="component" value="Unassembled WGS sequence"/>
</dbReference>
<proteinExistence type="predicted"/>
<evidence type="ECO:0000313" key="2">
    <source>
        <dbReference type="EMBL" id="KAG9328905.1"/>
    </source>
</evidence>
<accession>A0A8T2MLP2</accession>
<reference evidence="2" key="1">
    <citation type="thesis" date="2021" institute="BYU ScholarsArchive" country="Provo, UT, USA">
        <title>Applications of and Algorithms for Genome Assembly and Genomic Analyses with an Emphasis on Marine Teleosts.</title>
        <authorList>
            <person name="Pickett B.D."/>
        </authorList>
    </citation>
    <scope>NUCLEOTIDE SEQUENCE</scope>
    <source>
        <strain evidence="2">HI-2016</strain>
    </source>
</reference>
<name>A0A8T2MLP2_9TELE</name>
<feature type="compositionally biased region" description="Polar residues" evidence="1">
    <location>
        <begin position="42"/>
        <end position="52"/>
    </location>
</feature>
<dbReference type="EMBL" id="JAFBMS010001677">
    <property type="protein sequence ID" value="KAG9328905.1"/>
    <property type="molecule type" value="Genomic_DNA"/>
</dbReference>
<evidence type="ECO:0000313" key="3">
    <source>
        <dbReference type="Proteomes" id="UP000824540"/>
    </source>
</evidence>
<dbReference type="AlphaFoldDB" id="A0A8T2MLP2"/>
<sequence>MSFKHIQRNTFNRLYLRNGSPSRNQTACAFLHYLSSTLQAQKELNPDSNVTDALTPPPPAMSSTPSPKLHPQP</sequence>
<organism evidence="2 3">
    <name type="scientific">Albula glossodonta</name>
    <name type="common">roundjaw bonefish</name>
    <dbReference type="NCBI Taxonomy" id="121402"/>
    <lineage>
        <taxon>Eukaryota</taxon>
        <taxon>Metazoa</taxon>
        <taxon>Chordata</taxon>
        <taxon>Craniata</taxon>
        <taxon>Vertebrata</taxon>
        <taxon>Euteleostomi</taxon>
        <taxon>Actinopterygii</taxon>
        <taxon>Neopterygii</taxon>
        <taxon>Teleostei</taxon>
        <taxon>Albuliformes</taxon>
        <taxon>Albulidae</taxon>
        <taxon>Albula</taxon>
    </lineage>
</organism>
<keyword evidence="3" id="KW-1185">Reference proteome</keyword>